<evidence type="ECO:0000259" key="3">
    <source>
        <dbReference type="PROSITE" id="PS50902"/>
    </source>
</evidence>
<evidence type="ECO:0000313" key="4">
    <source>
        <dbReference type="EMBL" id="SEG46925.1"/>
    </source>
</evidence>
<dbReference type="PROSITE" id="PS50902">
    <property type="entry name" value="FLAVODOXIN_LIKE"/>
    <property type="match status" value="1"/>
</dbReference>
<dbReference type="InterPro" id="IPR029039">
    <property type="entry name" value="Flavoprotein-like_sf"/>
</dbReference>
<dbReference type="AlphaFoldDB" id="A0A1H6AFY1"/>
<evidence type="ECO:0000256" key="1">
    <source>
        <dbReference type="ARBA" id="ARBA00022630"/>
    </source>
</evidence>
<dbReference type="GO" id="GO:0003955">
    <property type="term" value="F:NAD(P)H dehydrogenase (quinone) activity"/>
    <property type="evidence" value="ECO:0007669"/>
    <property type="project" value="TreeGrafter"/>
</dbReference>
<proteinExistence type="predicted"/>
<keyword evidence="1" id="KW-0285">Flavoprotein</keyword>
<dbReference type="Gene3D" id="3.40.50.360">
    <property type="match status" value="1"/>
</dbReference>
<dbReference type="Pfam" id="PF03358">
    <property type="entry name" value="FMN_red"/>
    <property type="match status" value="1"/>
</dbReference>
<dbReference type="RefSeq" id="WP_103881176.1">
    <property type="nucleotide sequence ID" value="NZ_FNVG01000015.1"/>
</dbReference>
<organism evidence="4 5">
    <name type="scientific">Vibrio hangzhouensis</name>
    <dbReference type="NCBI Taxonomy" id="462991"/>
    <lineage>
        <taxon>Bacteria</taxon>
        <taxon>Pseudomonadati</taxon>
        <taxon>Pseudomonadota</taxon>
        <taxon>Gammaproteobacteria</taxon>
        <taxon>Vibrionales</taxon>
        <taxon>Vibrionaceae</taxon>
        <taxon>Vibrio</taxon>
    </lineage>
</organism>
<keyword evidence="5" id="KW-1185">Reference proteome</keyword>
<dbReference type="SUPFAM" id="SSF52218">
    <property type="entry name" value="Flavoproteins"/>
    <property type="match status" value="1"/>
</dbReference>
<protein>
    <submittedName>
        <fullName evidence="4">Multimeric flavodoxin WrbA</fullName>
    </submittedName>
</protein>
<evidence type="ECO:0000256" key="2">
    <source>
        <dbReference type="ARBA" id="ARBA00022643"/>
    </source>
</evidence>
<dbReference type="PANTHER" id="PTHR30546">
    <property type="entry name" value="FLAVODOXIN-RELATED PROTEIN WRBA-RELATED"/>
    <property type="match status" value="1"/>
</dbReference>
<dbReference type="Proteomes" id="UP000236721">
    <property type="component" value="Unassembled WGS sequence"/>
</dbReference>
<gene>
    <name evidence="4" type="ORF">SAMN04488244_11536</name>
</gene>
<keyword evidence="2" id="KW-0288">FMN</keyword>
<dbReference type="InterPro" id="IPR008254">
    <property type="entry name" value="Flavodoxin/NO_synth"/>
</dbReference>
<dbReference type="InterPro" id="IPR005025">
    <property type="entry name" value="FMN_Rdtase-like_dom"/>
</dbReference>
<reference evidence="5" key="1">
    <citation type="submission" date="2016-10" db="EMBL/GenBank/DDBJ databases">
        <authorList>
            <person name="Varghese N."/>
            <person name="Submissions S."/>
        </authorList>
    </citation>
    <scope>NUCLEOTIDE SEQUENCE [LARGE SCALE GENOMIC DNA]</scope>
    <source>
        <strain evidence="5">CGMCC 1.7062</strain>
    </source>
</reference>
<dbReference type="PANTHER" id="PTHR30546:SF23">
    <property type="entry name" value="FLAVOPROTEIN-LIKE PROTEIN YCP4-RELATED"/>
    <property type="match status" value="1"/>
</dbReference>
<dbReference type="EMBL" id="FNVG01000015">
    <property type="protein sequence ID" value="SEG46925.1"/>
    <property type="molecule type" value="Genomic_DNA"/>
</dbReference>
<dbReference type="OrthoDB" id="9801479at2"/>
<name>A0A1H6AFY1_9VIBR</name>
<evidence type="ECO:0000313" key="5">
    <source>
        <dbReference type="Proteomes" id="UP000236721"/>
    </source>
</evidence>
<dbReference type="GO" id="GO:0010181">
    <property type="term" value="F:FMN binding"/>
    <property type="evidence" value="ECO:0007669"/>
    <property type="project" value="InterPro"/>
</dbReference>
<sequence length="191" mass="20799">MKIAVIYFTNTDVTGMLAKSIIKGVKEQSSSMEILEHKISGKEILEGRFVNSSLFENLLTCDAIIMGSPTYMGSVSAQFKAFADASSEYWSDQRWASKVAAGFTSGSALNGDQSSSLNYLVTLASQHGMYWVGLDLAHGYRDRGLNRLGCQLGVVAQSYDGNVHSIDKLSAQYLGKRVASVVDKLSLKHNK</sequence>
<accession>A0A1H6AFY1</accession>
<feature type="domain" description="Flavodoxin-like" evidence="3">
    <location>
        <begin position="3"/>
        <end position="174"/>
    </location>
</feature>
<dbReference type="GO" id="GO:0016020">
    <property type="term" value="C:membrane"/>
    <property type="evidence" value="ECO:0007669"/>
    <property type="project" value="TreeGrafter"/>
</dbReference>